<dbReference type="PRINTS" id="PR00034">
    <property type="entry name" value="HTHCRP"/>
</dbReference>
<dbReference type="PRINTS" id="PR00103">
    <property type="entry name" value="CAMPKINASE"/>
</dbReference>
<protein>
    <recommendedName>
        <fullName evidence="8">Crp/Fnr family transcriptional regulator</fullName>
    </recommendedName>
</protein>
<dbReference type="PANTHER" id="PTHR24567">
    <property type="entry name" value="CRP FAMILY TRANSCRIPTIONAL REGULATORY PROTEIN"/>
    <property type="match status" value="1"/>
</dbReference>
<dbReference type="InterPro" id="IPR018488">
    <property type="entry name" value="cNMP-bd_CS"/>
</dbReference>
<proteinExistence type="predicted"/>
<dbReference type="Proteomes" id="UP000018851">
    <property type="component" value="Chromosome"/>
</dbReference>
<dbReference type="eggNOG" id="COG0664">
    <property type="taxonomic scope" value="Bacteria"/>
</dbReference>
<dbReference type="InterPro" id="IPR036390">
    <property type="entry name" value="WH_DNA-bd_sf"/>
</dbReference>
<dbReference type="InterPro" id="IPR000595">
    <property type="entry name" value="cNMP-bd_dom"/>
</dbReference>
<dbReference type="InterPro" id="IPR014710">
    <property type="entry name" value="RmlC-like_jellyroll"/>
</dbReference>
<dbReference type="SMART" id="SM00419">
    <property type="entry name" value="HTH_CRP"/>
    <property type="match status" value="1"/>
</dbReference>
<dbReference type="Pfam" id="PF13545">
    <property type="entry name" value="HTH_Crp_2"/>
    <property type="match status" value="1"/>
</dbReference>
<dbReference type="HOGENOM" id="CLU_075053_3_4_5"/>
<evidence type="ECO:0000313" key="7">
    <source>
        <dbReference type="Proteomes" id="UP000018851"/>
    </source>
</evidence>
<evidence type="ECO:0000259" key="4">
    <source>
        <dbReference type="PROSITE" id="PS50042"/>
    </source>
</evidence>
<dbReference type="Gene3D" id="1.10.10.10">
    <property type="entry name" value="Winged helix-like DNA-binding domain superfamily/Winged helix DNA-binding domain"/>
    <property type="match status" value="1"/>
</dbReference>
<evidence type="ECO:0000313" key="6">
    <source>
        <dbReference type="EMBL" id="AHE52694.1"/>
    </source>
</evidence>
<evidence type="ECO:0000259" key="5">
    <source>
        <dbReference type="PROSITE" id="PS51063"/>
    </source>
</evidence>
<dbReference type="InterPro" id="IPR050397">
    <property type="entry name" value="Env_Response_Regulators"/>
</dbReference>
<dbReference type="Gene3D" id="2.60.120.10">
    <property type="entry name" value="Jelly Rolls"/>
    <property type="match status" value="1"/>
</dbReference>
<dbReference type="SMART" id="SM00100">
    <property type="entry name" value="cNMP"/>
    <property type="match status" value="1"/>
</dbReference>
<dbReference type="EMBL" id="CP006644">
    <property type="protein sequence ID" value="AHE52694.1"/>
    <property type="molecule type" value="Genomic_DNA"/>
</dbReference>
<keyword evidence="1" id="KW-0805">Transcription regulation</keyword>
<evidence type="ECO:0000256" key="1">
    <source>
        <dbReference type="ARBA" id="ARBA00023015"/>
    </source>
</evidence>
<dbReference type="AlphaFoldDB" id="W0A411"/>
<dbReference type="STRING" id="1123269.NX02_04765"/>
<evidence type="ECO:0000256" key="2">
    <source>
        <dbReference type="ARBA" id="ARBA00023125"/>
    </source>
</evidence>
<dbReference type="CDD" id="cd00038">
    <property type="entry name" value="CAP_ED"/>
    <property type="match status" value="1"/>
</dbReference>
<dbReference type="KEGG" id="ssan:NX02_04765"/>
<reference evidence="6 7" key="1">
    <citation type="submission" date="2013-07" db="EMBL/GenBank/DDBJ databases">
        <title>Completed genome of Sphingomonas sanxanigenens NX02.</title>
        <authorList>
            <person name="Ma T."/>
            <person name="Huang H."/>
            <person name="Wu M."/>
            <person name="Li X."/>
            <person name="Li G."/>
        </authorList>
    </citation>
    <scope>NUCLEOTIDE SEQUENCE [LARGE SCALE GENOMIC DNA]</scope>
    <source>
        <strain evidence="6 7">NX02</strain>
    </source>
</reference>
<dbReference type="PROSITE" id="PS50042">
    <property type="entry name" value="CNMP_BINDING_3"/>
    <property type="match status" value="1"/>
</dbReference>
<accession>W0A411</accession>
<evidence type="ECO:0000256" key="3">
    <source>
        <dbReference type="ARBA" id="ARBA00023163"/>
    </source>
</evidence>
<keyword evidence="2" id="KW-0238">DNA-binding</keyword>
<dbReference type="GO" id="GO:0003700">
    <property type="term" value="F:DNA-binding transcription factor activity"/>
    <property type="evidence" value="ECO:0007669"/>
    <property type="project" value="TreeGrafter"/>
</dbReference>
<organism evidence="6 7">
    <name type="scientific">Sphingomonas sanxanigenens DSM 19645 = NX02</name>
    <dbReference type="NCBI Taxonomy" id="1123269"/>
    <lineage>
        <taxon>Bacteria</taxon>
        <taxon>Pseudomonadati</taxon>
        <taxon>Pseudomonadota</taxon>
        <taxon>Alphaproteobacteria</taxon>
        <taxon>Sphingomonadales</taxon>
        <taxon>Sphingomonadaceae</taxon>
        <taxon>Sphingomonas</taxon>
    </lineage>
</organism>
<feature type="domain" description="Cyclic nucleotide-binding" evidence="4">
    <location>
        <begin position="17"/>
        <end position="137"/>
    </location>
</feature>
<dbReference type="InterPro" id="IPR012318">
    <property type="entry name" value="HTH_CRP"/>
</dbReference>
<gene>
    <name evidence="6" type="ORF">NX02_04765</name>
</gene>
<sequence length="229" mass="25313">MAINATELAGIIAKNSMLASCETDELEDILSRARLLTMKKGETLLTQGDDGDSLIILLEGTVRISMATSNGREIVLNYCDPGEVIGEIALLDGEPRTASATAMAAGRYLRISRSAFEATMERFPKWSLRLLRQMANRLRQTNSMIENDRAFTSGPRLARYIQRLMLEPANDRLRLDLSQSELGNFAGISRENINRQLSAWADSGIIALESGRIRVTDYAILSRIATSSE</sequence>
<dbReference type="Pfam" id="PF00027">
    <property type="entry name" value="cNMP_binding"/>
    <property type="match status" value="1"/>
</dbReference>
<dbReference type="RefSeq" id="WP_039996404.1">
    <property type="nucleotide sequence ID" value="NZ_CP006644.1"/>
</dbReference>
<dbReference type="PATRIC" id="fig|1123269.5.peg.926"/>
<dbReference type="GO" id="GO:0003677">
    <property type="term" value="F:DNA binding"/>
    <property type="evidence" value="ECO:0007669"/>
    <property type="project" value="UniProtKB-KW"/>
</dbReference>
<evidence type="ECO:0008006" key="8">
    <source>
        <dbReference type="Google" id="ProtNLM"/>
    </source>
</evidence>
<dbReference type="PROSITE" id="PS51063">
    <property type="entry name" value="HTH_CRP_2"/>
    <property type="match status" value="1"/>
</dbReference>
<dbReference type="PROSITE" id="PS00889">
    <property type="entry name" value="CNMP_BINDING_2"/>
    <property type="match status" value="1"/>
</dbReference>
<dbReference type="GO" id="GO:0005829">
    <property type="term" value="C:cytosol"/>
    <property type="evidence" value="ECO:0007669"/>
    <property type="project" value="TreeGrafter"/>
</dbReference>
<dbReference type="PANTHER" id="PTHR24567:SF68">
    <property type="entry name" value="DNA-BINDING TRANSCRIPTIONAL DUAL REGULATOR CRP"/>
    <property type="match status" value="1"/>
</dbReference>
<feature type="domain" description="HTH crp-type" evidence="5">
    <location>
        <begin position="151"/>
        <end position="219"/>
    </location>
</feature>
<dbReference type="SUPFAM" id="SSF51206">
    <property type="entry name" value="cAMP-binding domain-like"/>
    <property type="match status" value="1"/>
</dbReference>
<name>W0A411_9SPHN</name>
<dbReference type="InterPro" id="IPR018490">
    <property type="entry name" value="cNMP-bd_dom_sf"/>
</dbReference>
<dbReference type="InterPro" id="IPR036388">
    <property type="entry name" value="WH-like_DNA-bd_sf"/>
</dbReference>
<keyword evidence="3" id="KW-0804">Transcription</keyword>
<keyword evidence="7" id="KW-1185">Reference proteome</keyword>
<dbReference type="SUPFAM" id="SSF46785">
    <property type="entry name" value="Winged helix' DNA-binding domain"/>
    <property type="match status" value="1"/>
</dbReference>